<name>A0A8D9BBW8_9HEMI</name>
<dbReference type="AlphaFoldDB" id="A0A8D9BBW8"/>
<dbReference type="EMBL" id="HBUF01618095">
    <property type="protein sequence ID" value="CAG6780362.1"/>
    <property type="molecule type" value="Transcribed_RNA"/>
</dbReference>
<feature type="compositionally biased region" description="Basic residues" evidence="1">
    <location>
        <begin position="65"/>
        <end position="79"/>
    </location>
</feature>
<sequence>MMNHFQCQGQVGNQLMRDRAPVSLSHIVRLHKQGGRLVNQGNRRNTQREKEMRTHLKNREMIRRYVRKKSKKKSKRNRKTSNISLSDMRHSDKRGIIPSMRELVRPSKLRNNKK</sequence>
<dbReference type="EMBL" id="HBUF01618096">
    <property type="protein sequence ID" value="CAG6780364.1"/>
    <property type="molecule type" value="Transcribed_RNA"/>
</dbReference>
<reference evidence="2" key="1">
    <citation type="submission" date="2021-05" db="EMBL/GenBank/DDBJ databases">
        <authorList>
            <person name="Alioto T."/>
            <person name="Alioto T."/>
            <person name="Gomez Garrido J."/>
        </authorList>
    </citation>
    <scope>NUCLEOTIDE SEQUENCE</scope>
</reference>
<accession>A0A8D9BBW8</accession>
<feature type="region of interest" description="Disordered" evidence="1">
    <location>
        <begin position="65"/>
        <end position="114"/>
    </location>
</feature>
<organism evidence="2">
    <name type="scientific">Cacopsylla melanoneura</name>
    <dbReference type="NCBI Taxonomy" id="428564"/>
    <lineage>
        <taxon>Eukaryota</taxon>
        <taxon>Metazoa</taxon>
        <taxon>Ecdysozoa</taxon>
        <taxon>Arthropoda</taxon>
        <taxon>Hexapoda</taxon>
        <taxon>Insecta</taxon>
        <taxon>Pterygota</taxon>
        <taxon>Neoptera</taxon>
        <taxon>Paraneoptera</taxon>
        <taxon>Hemiptera</taxon>
        <taxon>Sternorrhyncha</taxon>
        <taxon>Psylloidea</taxon>
        <taxon>Psyllidae</taxon>
        <taxon>Psyllinae</taxon>
        <taxon>Cacopsylla</taxon>
    </lineage>
</organism>
<evidence type="ECO:0000256" key="1">
    <source>
        <dbReference type="SAM" id="MobiDB-lite"/>
    </source>
</evidence>
<evidence type="ECO:0000313" key="2">
    <source>
        <dbReference type="EMBL" id="CAG6780362.1"/>
    </source>
</evidence>
<proteinExistence type="predicted"/>
<protein>
    <submittedName>
        <fullName evidence="2">Uncharacterized protein</fullName>
    </submittedName>
</protein>